<feature type="non-terminal residue" evidence="10">
    <location>
        <position position="106"/>
    </location>
</feature>
<evidence type="ECO:0000256" key="4">
    <source>
        <dbReference type="ARBA" id="ARBA00022490"/>
    </source>
</evidence>
<dbReference type="AlphaFoldDB" id="A0A3N4I6R9"/>
<evidence type="ECO:0000256" key="2">
    <source>
        <dbReference type="ARBA" id="ARBA00004186"/>
    </source>
</evidence>
<keyword evidence="4" id="KW-0963">Cytoplasm</keyword>
<evidence type="ECO:0000313" key="10">
    <source>
        <dbReference type="EMBL" id="RPA80388.1"/>
    </source>
</evidence>
<feature type="domain" description="Inner centromere protein ARK-binding" evidence="9">
    <location>
        <begin position="19"/>
        <end position="79"/>
    </location>
</feature>
<feature type="non-terminal residue" evidence="10">
    <location>
        <position position="1"/>
    </location>
</feature>
<dbReference type="Pfam" id="PF03941">
    <property type="entry name" value="INCENP_ARK-bind"/>
    <property type="match status" value="1"/>
</dbReference>
<sequence>QTQKGSPQYINGELIELPDIPSDSEEEDDDDDDDGRKKHFLPPKWAESPELQLALAQQQSWDPQEIFGEIPPLKMEEIFKTRDTKKFRARTSSANWNGADGLTQEE</sequence>
<keyword evidence="5" id="KW-0159">Chromosome partition</keyword>
<dbReference type="OrthoDB" id="6123at2759"/>
<dbReference type="GO" id="GO:0005819">
    <property type="term" value="C:spindle"/>
    <property type="evidence" value="ECO:0007669"/>
    <property type="project" value="UniProtKB-SubCell"/>
</dbReference>
<gene>
    <name evidence="10" type="ORF">BJ508DRAFT_196025</name>
</gene>
<dbReference type="Gene3D" id="6.10.250.2990">
    <property type="match status" value="1"/>
</dbReference>
<keyword evidence="11" id="KW-1185">Reference proteome</keyword>
<dbReference type="STRING" id="1160509.A0A3N4I6R9"/>
<dbReference type="PANTHER" id="PTHR13142:SF1">
    <property type="entry name" value="INNER CENTROMERE PROTEIN"/>
    <property type="match status" value="1"/>
</dbReference>
<evidence type="ECO:0000256" key="5">
    <source>
        <dbReference type="ARBA" id="ARBA00022829"/>
    </source>
</evidence>
<keyword evidence="6" id="KW-0206">Cytoskeleton</keyword>
<feature type="compositionally biased region" description="Acidic residues" evidence="8">
    <location>
        <begin position="22"/>
        <end position="33"/>
    </location>
</feature>
<accession>A0A3N4I6R9</accession>
<evidence type="ECO:0000259" key="9">
    <source>
        <dbReference type="Pfam" id="PF03941"/>
    </source>
</evidence>
<organism evidence="10 11">
    <name type="scientific">Ascobolus immersus RN42</name>
    <dbReference type="NCBI Taxonomy" id="1160509"/>
    <lineage>
        <taxon>Eukaryota</taxon>
        <taxon>Fungi</taxon>
        <taxon>Dikarya</taxon>
        <taxon>Ascomycota</taxon>
        <taxon>Pezizomycotina</taxon>
        <taxon>Pezizomycetes</taxon>
        <taxon>Pezizales</taxon>
        <taxon>Ascobolaceae</taxon>
        <taxon>Ascobolus</taxon>
    </lineage>
</organism>
<comment type="subcellular location">
    <subcellularLocation>
        <location evidence="2">Cytoplasm</location>
        <location evidence="2">Cytoskeleton</location>
        <location evidence="2">Spindle</location>
    </subcellularLocation>
    <subcellularLocation>
        <location evidence="1">Nucleus</location>
    </subcellularLocation>
</comment>
<dbReference type="InterPro" id="IPR005635">
    <property type="entry name" value="Inner_centromere_prot_ARK-bd"/>
</dbReference>
<dbReference type="EMBL" id="ML119688">
    <property type="protein sequence ID" value="RPA80388.1"/>
    <property type="molecule type" value="Genomic_DNA"/>
</dbReference>
<evidence type="ECO:0000313" key="11">
    <source>
        <dbReference type="Proteomes" id="UP000275078"/>
    </source>
</evidence>
<evidence type="ECO:0000256" key="8">
    <source>
        <dbReference type="SAM" id="MobiDB-lite"/>
    </source>
</evidence>
<feature type="region of interest" description="Disordered" evidence="8">
    <location>
        <begin position="86"/>
        <end position="106"/>
    </location>
</feature>
<name>A0A3N4I6R9_ASCIM</name>
<dbReference type="PANTHER" id="PTHR13142">
    <property type="entry name" value="INNER CENTROMERE PROTEIN"/>
    <property type="match status" value="1"/>
</dbReference>
<dbReference type="Proteomes" id="UP000275078">
    <property type="component" value="Unassembled WGS sequence"/>
</dbReference>
<evidence type="ECO:0000256" key="3">
    <source>
        <dbReference type="ARBA" id="ARBA00010042"/>
    </source>
</evidence>
<evidence type="ECO:0000256" key="7">
    <source>
        <dbReference type="ARBA" id="ARBA00023242"/>
    </source>
</evidence>
<protein>
    <recommendedName>
        <fullName evidence="9">Inner centromere protein ARK-binding domain-containing protein</fullName>
    </recommendedName>
</protein>
<dbReference type="GO" id="GO:0005634">
    <property type="term" value="C:nucleus"/>
    <property type="evidence" value="ECO:0007669"/>
    <property type="project" value="UniProtKB-SubCell"/>
</dbReference>
<comment type="similarity">
    <text evidence="3">Belongs to the INCENP family.</text>
</comment>
<keyword evidence="7" id="KW-0539">Nucleus</keyword>
<evidence type="ECO:0000256" key="1">
    <source>
        <dbReference type="ARBA" id="ARBA00004123"/>
    </source>
</evidence>
<evidence type="ECO:0000256" key="6">
    <source>
        <dbReference type="ARBA" id="ARBA00023212"/>
    </source>
</evidence>
<feature type="region of interest" description="Disordered" evidence="8">
    <location>
        <begin position="1"/>
        <end position="45"/>
    </location>
</feature>
<proteinExistence type="inferred from homology"/>
<dbReference type="GO" id="GO:0007059">
    <property type="term" value="P:chromosome segregation"/>
    <property type="evidence" value="ECO:0007669"/>
    <property type="project" value="UniProtKB-KW"/>
</dbReference>
<reference evidence="10 11" key="1">
    <citation type="journal article" date="2018" name="Nat. Ecol. Evol.">
        <title>Pezizomycetes genomes reveal the molecular basis of ectomycorrhizal truffle lifestyle.</title>
        <authorList>
            <person name="Murat C."/>
            <person name="Payen T."/>
            <person name="Noel B."/>
            <person name="Kuo A."/>
            <person name="Morin E."/>
            <person name="Chen J."/>
            <person name="Kohler A."/>
            <person name="Krizsan K."/>
            <person name="Balestrini R."/>
            <person name="Da Silva C."/>
            <person name="Montanini B."/>
            <person name="Hainaut M."/>
            <person name="Levati E."/>
            <person name="Barry K.W."/>
            <person name="Belfiori B."/>
            <person name="Cichocki N."/>
            <person name="Clum A."/>
            <person name="Dockter R.B."/>
            <person name="Fauchery L."/>
            <person name="Guy J."/>
            <person name="Iotti M."/>
            <person name="Le Tacon F."/>
            <person name="Lindquist E.A."/>
            <person name="Lipzen A."/>
            <person name="Malagnac F."/>
            <person name="Mello A."/>
            <person name="Molinier V."/>
            <person name="Miyauchi S."/>
            <person name="Poulain J."/>
            <person name="Riccioni C."/>
            <person name="Rubini A."/>
            <person name="Sitrit Y."/>
            <person name="Splivallo R."/>
            <person name="Traeger S."/>
            <person name="Wang M."/>
            <person name="Zifcakova L."/>
            <person name="Wipf D."/>
            <person name="Zambonelli A."/>
            <person name="Paolocci F."/>
            <person name="Nowrousian M."/>
            <person name="Ottonello S."/>
            <person name="Baldrian P."/>
            <person name="Spatafora J.W."/>
            <person name="Henrissat B."/>
            <person name="Nagy L.G."/>
            <person name="Aury J.M."/>
            <person name="Wincker P."/>
            <person name="Grigoriev I.V."/>
            <person name="Bonfante P."/>
            <person name="Martin F.M."/>
        </authorList>
    </citation>
    <scope>NUCLEOTIDE SEQUENCE [LARGE SCALE GENOMIC DNA]</scope>
    <source>
        <strain evidence="10 11">RN42</strain>
    </source>
</reference>